<dbReference type="OrthoDB" id="9808735at2"/>
<name>A0A329MGA5_9BACL</name>
<dbReference type="PANTHER" id="PTHR30401">
    <property type="entry name" value="TRNA 2-SELENOURIDINE SYNTHASE"/>
    <property type="match status" value="1"/>
</dbReference>
<dbReference type="Pfam" id="PF26341">
    <property type="entry name" value="AAA_SelU"/>
    <property type="match status" value="1"/>
</dbReference>
<dbReference type="PROSITE" id="PS50206">
    <property type="entry name" value="RHODANESE_3"/>
    <property type="match status" value="1"/>
</dbReference>
<dbReference type="AlphaFoldDB" id="A0A329MGA5"/>
<dbReference type="InterPro" id="IPR001763">
    <property type="entry name" value="Rhodanese-like_dom"/>
</dbReference>
<proteinExistence type="predicted"/>
<reference evidence="3 4" key="1">
    <citation type="journal article" date="2009" name="Int. J. Syst. Evol. Microbiol.">
        <title>Paenibacillus contaminans sp. nov., isolated from a contaminated laboratory plate.</title>
        <authorList>
            <person name="Chou J.H."/>
            <person name="Lee J.H."/>
            <person name="Lin M.C."/>
            <person name="Chang P.S."/>
            <person name="Arun A.B."/>
            <person name="Young C.C."/>
            <person name="Chen W.M."/>
        </authorList>
    </citation>
    <scope>NUCLEOTIDE SEQUENCE [LARGE SCALE GENOMIC DNA]</scope>
    <source>
        <strain evidence="3 4">CKOBP-6</strain>
    </source>
</reference>
<dbReference type="Pfam" id="PF00581">
    <property type="entry name" value="Rhodanese"/>
    <property type="match status" value="1"/>
</dbReference>
<feature type="domain" description="Rhodanese" evidence="2">
    <location>
        <begin position="15"/>
        <end position="131"/>
    </location>
</feature>
<comment type="caution">
    <text evidence="3">The sequence shown here is derived from an EMBL/GenBank/DDBJ whole genome shotgun (WGS) entry which is preliminary data.</text>
</comment>
<dbReference type="GO" id="GO:0002098">
    <property type="term" value="P:tRNA wobble uridine modification"/>
    <property type="evidence" value="ECO:0007669"/>
    <property type="project" value="InterPro"/>
</dbReference>
<accession>A0A329MGA5</accession>
<evidence type="ECO:0000259" key="2">
    <source>
        <dbReference type="PROSITE" id="PS50206"/>
    </source>
</evidence>
<dbReference type="NCBIfam" id="NF008752">
    <property type="entry name" value="PRK11784.1-4"/>
    <property type="match status" value="1"/>
</dbReference>
<protein>
    <submittedName>
        <fullName evidence="3">tRNA 2-selenouridine(34) synthase MnmH</fullName>
    </submittedName>
</protein>
<dbReference type="Proteomes" id="UP000250369">
    <property type="component" value="Unassembled WGS sequence"/>
</dbReference>
<evidence type="ECO:0000313" key="3">
    <source>
        <dbReference type="EMBL" id="RAV18971.1"/>
    </source>
</evidence>
<dbReference type="EMBL" id="QMFB01000014">
    <property type="protein sequence ID" value="RAV18971.1"/>
    <property type="molecule type" value="Genomic_DNA"/>
</dbReference>
<dbReference type="InterPro" id="IPR036873">
    <property type="entry name" value="Rhodanese-like_dom_sf"/>
</dbReference>
<dbReference type="RefSeq" id="WP_113033178.1">
    <property type="nucleotide sequence ID" value="NZ_QMFB01000014.1"/>
</dbReference>
<keyword evidence="1" id="KW-0711">Selenium</keyword>
<dbReference type="SUPFAM" id="SSF52821">
    <property type="entry name" value="Rhodanese/Cell cycle control phosphatase"/>
    <property type="match status" value="1"/>
</dbReference>
<evidence type="ECO:0000256" key="1">
    <source>
        <dbReference type="ARBA" id="ARBA00023266"/>
    </source>
</evidence>
<sequence>MFQDMTIEQLLDEAKQGRLTLIDVRSPSEFAESTIPGSLNIPFFDDEERSQVGTLYKQVSIQAAKERGLEIVSAKLPAFIKQFAQLEGRKAVFCWRGGMRSKTTATVLSLMGIRVHRLEGGFRAYRRWVVAQLESISFKQHAYVVSGYTGSGKTKLLQLLEERGYPVLDLETMAQHRGSIFGQIGLKPNNQKTFESLLIHKLIDMNESPFVMLEAESKRVGKAVLPNFLVEAKERGTQLFIRMPIEERVRNIVEEYRPYENKAACIHAFEQIKRRIHTPVAAEIEAHLQADRFSEAVSLLLEHYYDPRYGHAAAQYGDERIYIDASGVEDAAEAVVRFLPALKPEPASASR</sequence>
<evidence type="ECO:0000313" key="4">
    <source>
        <dbReference type="Proteomes" id="UP000250369"/>
    </source>
</evidence>
<dbReference type="Gene3D" id="3.40.50.300">
    <property type="entry name" value="P-loop containing nucleotide triphosphate hydrolases"/>
    <property type="match status" value="1"/>
</dbReference>
<organism evidence="3 4">
    <name type="scientific">Paenibacillus contaminans</name>
    <dbReference type="NCBI Taxonomy" id="450362"/>
    <lineage>
        <taxon>Bacteria</taxon>
        <taxon>Bacillati</taxon>
        <taxon>Bacillota</taxon>
        <taxon>Bacilli</taxon>
        <taxon>Bacillales</taxon>
        <taxon>Paenibacillaceae</taxon>
        <taxon>Paenibacillus</taxon>
    </lineage>
</organism>
<dbReference type="PANTHER" id="PTHR30401:SF0">
    <property type="entry name" value="TRNA 2-SELENOURIDINE SYNTHASE"/>
    <property type="match status" value="1"/>
</dbReference>
<dbReference type="Gene3D" id="3.40.250.10">
    <property type="entry name" value="Rhodanese-like domain"/>
    <property type="match status" value="1"/>
</dbReference>
<dbReference type="SMART" id="SM00450">
    <property type="entry name" value="RHOD"/>
    <property type="match status" value="1"/>
</dbReference>
<dbReference type="InterPro" id="IPR058840">
    <property type="entry name" value="AAA_SelU"/>
</dbReference>
<dbReference type="NCBIfam" id="TIGR03167">
    <property type="entry name" value="tRNA_sel_U_synt"/>
    <property type="match status" value="1"/>
</dbReference>
<keyword evidence="4" id="KW-1185">Reference proteome</keyword>
<dbReference type="SUPFAM" id="SSF52540">
    <property type="entry name" value="P-loop containing nucleoside triphosphate hydrolases"/>
    <property type="match status" value="1"/>
</dbReference>
<dbReference type="InterPro" id="IPR027417">
    <property type="entry name" value="P-loop_NTPase"/>
</dbReference>
<gene>
    <name evidence="3" type="ORF">DQG23_22740</name>
</gene>
<dbReference type="GO" id="GO:0043828">
    <property type="term" value="F:tRNA 2-selenouridine synthase activity"/>
    <property type="evidence" value="ECO:0007669"/>
    <property type="project" value="InterPro"/>
</dbReference>
<dbReference type="NCBIfam" id="NF008750">
    <property type="entry name" value="PRK11784.1-2"/>
    <property type="match status" value="1"/>
</dbReference>
<dbReference type="InterPro" id="IPR017582">
    <property type="entry name" value="SelU"/>
</dbReference>